<evidence type="ECO:0000256" key="2">
    <source>
        <dbReference type="ARBA" id="ARBA00022448"/>
    </source>
</evidence>
<comment type="caution">
    <text evidence="7">The sequence shown here is derived from an EMBL/GenBank/DDBJ whole genome shotgun (WGS) entry which is preliminary data.</text>
</comment>
<comment type="subcellular location">
    <subcellularLocation>
        <location evidence="1">Cytoplasm</location>
    </subcellularLocation>
</comment>
<evidence type="ECO:0000256" key="3">
    <source>
        <dbReference type="ARBA" id="ARBA00022490"/>
    </source>
</evidence>
<evidence type="ECO:0000259" key="6">
    <source>
        <dbReference type="Pfam" id="PF25574"/>
    </source>
</evidence>
<dbReference type="InterPro" id="IPR058584">
    <property type="entry name" value="IMB1_TNPO1-like_TPR"/>
</dbReference>
<accession>A0ABR2JK55</accession>
<dbReference type="EMBL" id="JAPFFF010000011">
    <property type="protein sequence ID" value="KAK8878054.1"/>
    <property type="molecule type" value="Genomic_DNA"/>
</dbReference>
<sequence length="914" mass="105375">MSQITNENIMEWVQIFVNASSPNEEILKPANDAIIEKMKNEPPFFIGVCTQILMINAQDDNNYTTAKCLASIFLTQMLHIQNPKDLEFKRQNLSSELIESIKMALRQNIFSNISTIRNKCAQCYSILFAILTDRWPEGVEDIVNSFNNTTLLPYGFIGLISIMREIVTQKMFVDTIAGPFEKYFTQTLVFSMDILSKEPSDSNYTAELRIEACRYIHDLIFTYPQILDDNDSRGARIPYLLQSLPNSFQISNIDLFSILHQVLFVIVKRFYSLSPNFMETVASYVGNGFDLVEVTDCVNISIYFWKEIASLEENIIEKHNIDPKKAEPPLQNLLSEIAIPTLIPILIHFMESINENDTAVEDVQKKPEPSMFATVTIGALYKILPRIIFDRLKDKIEEDLASEKWTIVHAGILMIYSIAEEPTNDIVGQFIAHHFEKLLESTKPDQFPRLRETALFVIGLTIKNYPQIITQAGEYTDMRINQLIESIEPTLRLDEQQQSNISYDNRQIFIRYASIIYHLSAAWKNNQYDSHISQFFDKLYEIIGILFNFGIMNSDQMLLQNSSEALNQLIFNSTSNLLNKLEWLYQRTLNMLVKSKGVYCAQEIRFLIQSSFCSNISTLLLKLRRLKGGFDVISKYTQQTITILYDILSNRNTYIYEEALMAISALISATNQTDNYIEVFDPNSFHQLLSEFVKSGLTSLNSGVINATCLLIGNLFYFLSKRIPDLNQYIPVLFSTLTDIIMNNKDMRDAHPFILKAIADIFKHADPNIIKTDDLEIPLRELLTSIYGISVDLEISEKNDVEYGNLFYQYLTDAFCGYARVFYNPSDPQIERNQLFLLDKLATYIFKLNPKIKDNLYKSFMEAAREFANNCSRKNNVILNRHSVHRILKLGYENVKQPDLRKKLKEASDYLKSK</sequence>
<evidence type="ECO:0000313" key="8">
    <source>
        <dbReference type="Proteomes" id="UP001470230"/>
    </source>
</evidence>
<keyword evidence="4" id="KW-0677">Repeat</keyword>
<keyword evidence="8" id="KW-1185">Reference proteome</keyword>
<protein>
    <recommendedName>
        <fullName evidence="6">Importin subunit beta-1/Transportin-1-like TPR repeats domain-containing protein</fullName>
    </recommendedName>
</protein>
<dbReference type="Gene3D" id="1.25.10.10">
    <property type="entry name" value="Leucine-rich Repeat Variant"/>
    <property type="match status" value="1"/>
</dbReference>
<feature type="domain" description="Importin subunit beta-1/Transportin-1-like TPR repeats" evidence="6">
    <location>
        <begin position="525"/>
        <end position="763"/>
    </location>
</feature>
<keyword evidence="2" id="KW-0813">Transport</keyword>
<dbReference type="PANTHER" id="PTHR10527">
    <property type="entry name" value="IMPORTIN BETA"/>
    <property type="match status" value="1"/>
</dbReference>
<keyword evidence="5" id="KW-0653">Protein transport</keyword>
<reference evidence="7 8" key="1">
    <citation type="submission" date="2024-04" db="EMBL/GenBank/DDBJ databases">
        <title>Tritrichomonas musculus Genome.</title>
        <authorList>
            <person name="Alves-Ferreira E."/>
            <person name="Grigg M."/>
            <person name="Lorenzi H."/>
            <person name="Galac M."/>
        </authorList>
    </citation>
    <scope>NUCLEOTIDE SEQUENCE [LARGE SCALE GENOMIC DNA]</scope>
    <source>
        <strain evidence="7 8">EAF2021</strain>
    </source>
</reference>
<dbReference type="Pfam" id="PF25574">
    <property type="entry name" value="TPR_IMB1"/>
    <property type="match status" value="1"/>
</dbReference>
<proteinExistence type="predicted"/>
<keyword evidence="3" id="KW-0963">Cytoplasm</keyword>
<evidence type="ECO:0000256" key="5">
    <source>
        <dbReference type="ARBA" id="ARBA00022927"/>
    </source>
</evidence>
<dbReference type="InterPro" id="IPR016024">
    <property type="entry name" value="ARM-type_fold"/>
</dbReference>
<evidence type="ECO:0000256" key="4">
    <source>
        <dbReference type="ARBA" id="ARBA00022737"/>
    </source>
</evidence>
<dbReference type="InterPro" id="IPR040122">
    <property type="entry name" value="Importin_beta"/>
</dbReference>
<organism evidence="7 8">
    <name type="scientific">Tritrichomonas musculus</name>
    <dbReference type="NCBI Taxonomy" id="1915356"/>
    <lineage>
        <taxon>Eukaryota</taxon>
        <taxon>Metamonada</taxon>
        <taxon>Parabasalia</taxon>
        <taxon>Tritrichomonadida</taxon>
        <taxon>Tritrichomonadidae</taxon>
        <taxon>Tritrichomonas</taxon>
    </lineage>
</organism>
<name>A0ABR2JK55_9EUKA</name>
<dbReference type="Proteomes" id="UP001470230">
    <property type="component" value="Unassembled WGS sequence"/>
</dbReference>
<dbReference type="SUPFAM" id="SSF48371">
    <property type="entry name" value="ARM repeat"/>
    <property type="match status" value="1"/>
</dbReference>
<evidence type="ECO:0000313" key="7">
    <source>
        <dbReference type="EMBL" id="KAK8878054.1"/>
    </source>
</evidence>
<gene>
    <name evidence="7" type="ORF">M9Y10_004817</name>
</gene>
<dbReference type="InterPro" id="IPR011989">
    <property type="entry name" value="ARM-like"/>
</dbReference>
<evidence type="ECO:0000256" key="1">
    <source>
        <dbReference type="ARBA" id="ARBA00004496"/>
    </source>
</evidence>